<proteinExistence type="predicted"/>
<dbReference type="Proteomes" id="UP001381693">
    <property type="component" value="Unassembled WGS sequence"/>
</dbReference>
<reference evidence="1 2" key="1">
    <citation type="submission" date="2023-11" db="EMBL/GenBank/DDBJ databases">
        <title>Halocaridina rubra genome assembly.</title>
        <authorList>
            <person name="Smith C."/>
        </authorList>
    </citation>
    <scope>NUCLEOTIDE SEQUENCE [LARGE SCALE GENOMIC DNA]</scope>
    <source>
        <strain evidence="1">EP-1</strain>
        <tissue evidence="1">Whole</tissue>
    </source>
</reference>
<name>A0AAN9AE18_HALRR</name>
<sequence length="56" mass="6365">MAKAQIEEDKAKYTAETTQVESAIPLKLSKEQVKQETLQEQMVETLHTGLSDFIKQ</sequence>
<organism evidence="1 2">
    <name type="scientific">Halocaridina rubra</name>
    <name type="common">Hawaiian red shrimp</name>
    <dbReference type="NCBI Taxonomy" id="373956"/>
    <lineage>
        <taxon>Eukaryota</taxon>
        <taxon>Metazoa</taxon>
        <taxon>Ecdysozoa</taxon>
        <taxon>Arthropoda</taxon>
        <taxon>Crustacea</taxon>
        <taxon>Multicrustacea</taxon>
        <taxon>Malacostraca</taxon>
        <taxon>Eumalacostraca</taxon>
        <taxon>Eucarida</taxon>
        <taxon>Decapoda</taxon>
        <taxon>Pleocyemata</taxon>
        <taxon>Caridea</taxon>
        <taxon>Atyoidea</taxon>
        <taxon>Atyidae</taxon>
        <taxon>Halocaridina</taxon>
    </lineage>
</organism>
<evidence type="ECO:0000313" key="2">
    <source>
        <dbReference type="Proteomes" id="UP001381693"/>
    </source>
</evidence>
<evidence type="ECO:0000313" key="1">
    <source>
        <dbReference type="EMBL" id="KAK7082945.1"/>
    </source>
</evidence>
<protein>
    <submittedName>
        <fullName evidence="1">Uncharacterized protein</fullName>
    </submittedName>
</protein>
<dbReference type="EMBL" id="JAXCGZ010003843">
    <property type="protein sequence ID" value="KAK7082945.1"/>
    <property type="molecule type" value="Genomic_DNA"/>
</dbReference>
<keyword evidence="2" id="KW-1185">Reference proteome</keyword>
<accession>A0AAN9AE18</accession>
<dbReference type="AlphaFoldDB" id="A0AAN9AE18"/>
<gene>
    <name evidence="1" type="ORF">SK128_021396</name>
</gene>
<comment type="caution">
    <text evidence="1">The sequence shown here is derived from an EMBL/GenBank/DDBJ whole genome shotgun (WGS) entry which is preliminary data.</text>
</comment>